<name>A0A6A3JC45_9STRA</name>
<dbReference type="EMBL" id="QXFW01001508">
    <property type="protein sequence ID" value="KAE8989744.1"/>
    <property type="molecule type" value="Genomic_DNA"/>
</dbReference>
<gene>
    <name evidence="3" type="ORF">PF004_g20226</name>
    <name evidence="2" type="ORF">PF010_g13698</name>
    <name evidence="1" type="ORF">PF011_g18636</name>
</gene>
<evidence type="ECO:0000313" key="3">
    <source>
        <dbReference type="EMBL" id="KAE9196145.1"/>
    </source>
</evidence>
<sequence>MKRRLDAFKANSTPAQAVKLFTAPKDTKRSWIEHYMYLVAMWRSR</sequence>
<dbReference type="Proteomes" id="UP000476176">
    <property type="component" value="Unassembled WGS sequence"/>
</dbReference>
<accession>A0A6A3JC45</accession>
<dbReference type="AlphaFoldDB" id="A0A6A3JC45"/>
<protein>
    <submittedName>
        <fullName evidence="1">Uncharacterized protein</fullName>
    </submittedName>
</protein>
<dbReference type="Proteomes" id="UP000488956">
    <property type="component" value="Unassembled WGS sequence"/>
</dbReference>
<evidence type="ECO:0000313" key="6">
    <source>
        <dbReference type="Proteomes" id="UP000488956"/>
    </source>
</evidence>
<reference evidence="4 5" key="1">
    <citation type="submission" date="2018-09" db="EMBL/GenBank/DDBJ databases">
        <title>Genomic investigation of the strawberry pathogen Phytophthora fragariae indicates pathogenicity is determined by transcriptional variation in three key races.</title>
        <authorList>
            <person name="Adams T.M."/>
            <person name="Armitage A.D."/>
            <person name="Sobczyk M.K."/>
            <person name="Bates H.J."/>
            <person name="Dunwell J.M."/>
            <person name="Nellist C.F."/>
            <person name="Harrison R.J."/>
        </authorList>
    </citation>
    <scope>NUCLEOTIDE SEQUENCE [LARGE SCALE GENOMIC DNA]</scope>
    <source>
        <strain evidence="3 5">BC-23</strain>
        <strain evidence="2 6">ONT-3</strain>
        <strain evidence="1 4">SCRP245</strain>
    </source>
</reference>
<comment type="caution">
    <text evidence="1">The sequence shown here is derived from an EMBL/GenBank/DDBJ whole genome shotgun (WGS) entry which is preliminary data.</text>
</comment>
<evidence type="ECO:0000313" key="1">
    <source>
        <dbReference type="EMBL" id="KAE8989744.1"/>
    </source>
</evidence>
<evidence type="ECO:0000313" key="4">
    <source>
        <dbReference type="Proteomes" id="UP000460718"/>
    </source>
</evidence>
<dbReference type="EMBL" id="QXFX01000815">
    <property type="protein sequence ID" value="KAE9103530.1"/>
    <property type="molecule type" value="Genomic_DNA"/>
</dbReference>
<organism evidence="1 4">
    <name type="scientific">Phytophthora fragariae</name>
    <dbReference type="NCBI Taxonomy" id="53985"/>
    <lineage>
        <taxon>Eukaryota</taxon>
        <taxon>Sar</taxon>
        <taxon>Stramenopiles</taxon>
        <taxon>Oomycota</taxon>
        <taxon>Peronosporomycetes</taxon>
        <taxon>Peronosporales</taxon>
        <taxon>Peronosporaceae</taxon>
        <taxon>Phytophthora</taxon>
    </lineage>
</organism>
<dbReference type="Proteomes" id="UP000460718">
    <property type="component" value="Unassembled WGS sequence"/>
</dbReference>
<dbReference type="EMBL" id="QXGC01001783">
    <property type="protein sequence ID" value="KAE9196145.1"/>
    <property type="molecule type" value="Genomic_DNA"/>
</dbReference>
<evidence type="ECO:0000313" key="5">
    <source>
        <dbReference type="Proteomes" id="UP000476176"/>
    </source>
</evidence>
<evidence type="ECO:0000313" key="2">
    <source>
        <dbReference type="EMBL" id="KAE9103530.1"/>
    </source>
</evidence>
<proteinExistence type="predicted"/>